<dbReference type="PANTHER" id="PTHR15192:SF8">
    <property type="entry name" value="FAD_NAD(P)-BINDING DOMAIN-CONTAINING PROTEIN"/>
    <property type="match status" value="1"/>
</dbReference>
<keyword evidence="1" id="KW-1185">Reference proteome</keyword>
<dbReference type="STRING" id="7574.A0A1S3IDD5"/>
<reference evidence="2" key="1">
    <citation type="submission" date="2025-08" db="UniProtKB">
        <authorList>
            <consortium name="RefSeq"/>
        </authorList>
    </citation>
    <scope>IDENTIFICATION</scope>
    <source>
        <tissue evidence="2">Gonads</tissue>
    </source>
</reference>
<organism evidence="1 2">
    <name type="scientific">Lingula anatina</name>
    <name type="common">Brachiopod</name>
    <name type="synonym">Lingula unguis</name>
    <dbReference type="NCBI Taxonomy" id="7574"/>
    <lineage>
        <taxon>Eukaryota</taxon>
        <taxon>Metazoa</taxon>
        <taxon>Spiralia</taxon>
        <taxon>Lophotrochozoa</taxon>
        <taxon>Brachiopoda</taxon>
        <taxon>Linguliformea</taxon>
        <taxon>Lingulata</taxon>
        <taxon>Lingulida</taxon>
        <taxon>Linguloidea</taxon>
        <taxon>Lingulidae</taxon>
        <taxon>Lingula</taxon>
    </lineage>
</organism>
<dbReference type="GeneID" id="106162959"/>
<protein>
    <submittedName>
        <fullName evidence="2">Oxidative stress-induced growth inhibitor 2</fullName>
    </submittedName>
</protein>
<dbReference type="PANTHER" id="PTHR15192">
    <property type="entry name" value="PROTEIN CBG05349"/>
    <property type="match status" value="1"/>
</dbReference>
<dbReference type="SUPFAM" id="SSF51905">
    <property type="entry name" value="FAD/NAD(P)-binding domain"/>
    <property type="match status" value="1"/>
</dbReference>
<dbReference type="InterPro" id="IPR029731">
    <property type="entry name" value="OSGIN1/2"/>
</dbReference>
<proteinExistence type="predicted"/>
<dbReference type="InParanoid" id="A0A1S3IDD5"/>
<evidence type="ECO:0000313" key="2">
    <source>
        <dbReference type="RefSeq" id="XP_013395871.1"/>
    </source>
</evidence>
<dbReference type="AlphaFoldDB" id="A0A1S3IDD5"/>
<dbReference type="KEGG" id="lak:106162959"/>
<accession>A0A1S3IDD5</accession>
<dbReference type="Gene3D" id="3.50.50.60">
    <property type="entry name" value="FAD/NAD(P)-binding domain"/>
    <property type="match status" value="1"/>
</dbReference>
<dbReference type="Pfam" id="PF13738">
    <property type="entry name" value="Pyr_redox_3"/>
    <property type="match status" value="1"/>
</dbReference>
<sequence>MTMARRLISDVTSARTHSHSLTLKSEMKTTEVIIIGNGPSGITLSYMLSGHWPYYNGQPLPPGQSSEYLQMRLEDKRDASLVEQELESLSDGIEGRSTNPVAVLLDSLNHPGADTGLNNTSVLKWQLHKNRHIPHVVLGKTLPGGAWQMMEGNMQTLSLGNWMELPGKPFREWLKKHRAAKTNEENGISDYPTDRASMTDLRDYYQDYVHSNGLTDHFQSHSTVTSVRKVVDTETVVNMENGEVEELMTTDAEGNKAPLWEVRGFHFKEEDDNENVEIEEFCYRAPHVVLATGSYDLPNRLHVEGEQYPFVLHSLPELEERLNAGDIGPDSDPVMIVGSGLTAADAILCCMNASIPIVHVFRRQPDDPSVIYNSLPPKLYPEYHKILQMMKGEKKDYECYKPYAEYSILQFGVDNQVLIKGTKHKCTPMIKVSYAVVLIGSKPDLTYLPNSGRDLGVVPNCCIDCKHNPLDLDPYTFQSNCETGLFAMGPLSGDNFVRFIQGGALGITNFLWKKRTESL</sequence>
<dbReference type="RefSeq" id="XP_013395871.1">
    <property type="nucleotide sequence ID" value="XM_013540417.2"/>
</dbReference>
<evidence type="ECO:0000313" key="1">
    <source>
        <dbReference type="Proteomes" id="UP000085678"/>
    </source>
</evidence>
<dbReference type="Proteomes" id="UP000085678">
    <property type="component" value="Unplaced"/>
</dbReference>
<dbReference type="OrthoDB" id="412005at2759"/>
<name>A0A1S3IDD5_LINAN</name>
<gene>
    <name evidence="2" type="primary">LOC106162959</name>
</gene>
<dbReference type="InterPro" id="IPR036188">
    <property type="entry name" value="FAD/NAD-bd_sf"/>
</dbReference>